<dbReference type="InterPro" id="IPR050377">
    <property type="entry name" value="Radical_SAM_PqqE_MftC-like"/>
</dbReference>
<dbReference type="EMBL" id="JAHWZY010000006">
    <property type="protein sequence ID" value="MEZ3178703.1"/>
    <property type="molecule type" value="Genomic_DNA"/>
</dbReference>
<sequence>MVCGPFRAVNRVAANSRNLLGTWVTTALRSSPYPNNRRSRRAFRYRGRCAVAIVTDRRGAPAVDNLPLDPHPIADGIDATLRTEPYIVFKHRALRSVGNQAPVRVTKDRTLRVKVIDACGMTCTFCHNEGTPVSGDNHARTAGEFGAVGRSGRVSLYLATNGARFVAAPMFPDDAFRAALARLRDALGFEEAHLTGGEPTLHPKLAAIVAVAREEGYEVGVTSNGENGAGVLPACAKAGLGRVNFSIFGTTPEELARVQNVRFRTASLAARKIEALERSIQVATDEGVGVSANVVIPDHSHIERVHRLLDRYSPQVSLRILSSLADGDKSLDAIDELLGGLGAVPREVHVIAGSSGFRISYTLPGGRVIKVKHIRPLRLPETCASCRFNNTTDCHEGYYGVRLYRDPRGTFHVGVCIQRMDLCLSIDEFLDGAVCREISTMREQEFHALTAQTVT</sequence>
<dbReference type="SUPFAM" id="SSF102114">
    <property type="entry name" value="Radical SAM enzymes"/>
    <property type="match status" value="1"/>
</dbReference>
<evidence type="ECO:0000313" key="6">
    <source>
        <dbReference type="EMBL" id="MEZ3178703.1"/>
    </source>
</evidence>
<reference evidence="6 7" key="1">
    <citation type="journal article" date="2021" name="Res Sq">
        <title>Streptomyces Pimoensis sp. nov., Isolated From the Taklimakan Desert in Xinjiang, China.</title>
        <authorList>
            <person name="Zhang P."/>
            <person name="Luo X."/>
            <person name="Luo X."/>
            <person name="Liu Z."/>
            <person name="Xia Z."/>
            <person name="Wan C."/>
            <person name="zhang L."/>
        </authorList>
    </citation>
    <scope>NUCLEOTIDE SEQUENCE [LARGE SCALE GENOMIC DNA]</scope>
    <source>
        <strain evidence="6 7">TRM75549</strain>
    </source>
</reference>
<accession>A0ABV4IYT8</accession>
<dbReference type="Gene3D" id="3.20.20.70">
    <property type="entry name" value="Aldolase class I"/>
    <property type="match status" value="1"/>
</dbReference>
<dbReference type="InterPro" id="IPR058240">
    <property type="entry name" value="rSAM_sf"/>
</dbReference>
<dbReference type="InterPro" id="IPR013785">
    <property type="entry name" value="Aldolase_TIM"/>
</dbReference>
<keyword evidence="1" id="KW-0949">S-adenosyl-L-methionine</keyword>
<evidence type="ECO:0000256" key="2">
    <source>
        <dbReference type="ARBA" id="ARBA00022723"/>
    </source>
</evidence>
<dbReference type="CDD" id="cd01335">
    <property type="entry name" value="Radical_SAM"/>
    <property type="match status" value="1"/>
</dbReference>
<feature type="domain" description="Radical SAM core" evidence="5">
    <location>
        <begin position="105"/>
        <end position="358"/>
    </location>
</feature>
<keyword evidence="2" id="KW-0479">Metal-binding</keyword>
<dbReference type="Proteomes" id="UP001567537">
    <property type="component" value="Unassembled WGS sequence"/>
</dbReference>
<evidence type="ECO:0000256" key="1">
    <source>
        <dbReference type="ARBA" id="ARBA00022691"/>
    </source>
</evidence>
<dbReference type="PANTHER" id="PTHR11228">
    <property type="entry name" value="RADICAL SAM DOMAIN PROTEIN"/>
    <property type="match status" value="1"/>
</dbReference>
<evidence type="ECO:0000256" key="3">
    <source>
        <dbReference type="ARBA" id="ARBA00023004"/>
    </source>
</evidence>
<dbReference type="Pfam" id="PF04055">
    <property type="entry name" value="Radical_SAM"/>
    <property type="match status" value="1"/>
</dbReference>
<keyword evidence="4" id="KW-0411">Iron-sulfur</keyword>
<dbReference type="PANTHER" id="PTHR11228:SF34">
    <property type="entry name" value="TUNGSTEN-CONTAINING ALDEHYDE FERREDOXIN OXIDOREDUCTASE COFACTOR MODIFYING PROTEIN"/>
    <property type="match status" value="1"/>
</dbReference>
<dbReference type="SFLD" id="SFLDS00029">
    <property type="entry name" value="Radical_SAM"/>
    <property type="match status" value="1"/>
</dbReference>
<dbReference type="PROSITE" id="PS51918">
    <property type="entry name" value="RADICAL_SAM"/>
    <property type="match status" value="1"/>
</dbReference>
<keyword evidence="3" id="KW-0408">Iron</keyword>
<gene>
    <name evidence="6" type="ORF">KYY02_08295</name>
</gene>
<name>A0ABV4IYT8_9ACTN</name>
<proteinExistence type="predicted"/>
<organism evidence="6 7">
    <name type="scientific">Streptomyces pimonensis</name>
    <dbReference type="NCBI Taxonomy" id="2860288"/>
    <lineage>
        <taxon>Bacteria</taxon>
        <taxon>Bacillati</taxon>
        <taxon>Actinomycetota</taxon>
        <taxon>Actinomycetes</taxon>
        <taxon>Kitasatosporales</taxon>
        <taxon>Streptomycetaceae</taxon>
        <taxon>Streptomyces</taxon>
    </lineage>
</organism>
<comment type="caution">
    <text evidence="6">The sequence shown here is derived from an EMBL/GenBank/DDBJ whole genome shotgun (WGS) entry which is preliminary data.</text>
</comment>
<dbReference type="InterPro" id="IPR007197">
    <property type="entry name" value="rSAM"/>
</dbReference>
<dbReference type="SFLD" id="SFLDG01067">
    <property type="entry name" value="SPASM/twitch_domain_containing"/>
    <property type="match status" value="1"/>
</dbReference>
<protein>
    <submittedName>
        <fullName evidence="6">Radical SAM protein</fullName>
    </submittedName>
</protein>
<evidence type="ECO:0000259" key="5">
    <source>
        <dbReference type="PROSITE" id="PS51918"/>
    </source>
</evidence>
<evidence type="ECO:0000313" key="7">
    <source>
        <dbReference type="Proteomes" id="UP001567537"/>
    </source>
</evidence>
<evidence type="ECO:0000256" key="4">
    <source>
        <dbReference type="ARBA" id="ARBA00023014"/>
    </source>
</evidence>
<keyword evidence="7" id="KW-1185">Reference proteome</keyword>